<dbReference type="InterPro" id="IPR000719">
    <property type="entry name" value="Prot_kinase_dom"/>
</dbReference>
<keyword evidence="3 9" id="KW-0418">Kinase</keyword>
<evidence type="ECO:0000256" key="2">
    <source>
        <dbReference type="ARBA" id="ARBA00022741"/>
    </source>
</evidence>
<feature type="domain" description="Protein kinase" evidence="8">
    <location>
        <begin position="14"/>
        <end position="270"/>
    </location>
</feature>
<keyword evidence="2 5" id="KW-0547">Nucleotide-binding</keyword>
<dbReference type="SUPFAM" id="SSF56112">
    <property type="entry name" value="Protein kinase-like (PK-like)"/>
    <property type="match status" value="1"/>
</dbReference>
<dbReference type="SMART" id="SM00220">
    <property type="entry name" value="S_TKc"/>
    <property type="match status" value="1"/>
</dbReference>
<keyword evidence="4 5" id="KW-0067">ATP-binding</keyword>
<dbReference type="PROSITE" id="PS50011">
    <property type="entry name" value="PROTEIN_KINASE_DOM"/>
    <property type="match status" value="1"/>
</dbReference>
<protein>
    <submittedName>
        <fullName evidence="9">Serine/threonine protein kinase</fullName>
    </submittedName>
</protein>
<feature type="compositionally biased region" description="Polar residues" evidence="6">
    <location>
        <begin position="424"/>
        <end position="433"/>
    </location>
</feature>
<evidence type="ECO:0000256" key="1">
    <source>
        <dbReference type="ARBA" id="ARBA00022679"/>
    </source>
</evidence>
<dbReference type="InterPro" id="IPR008271">
    <property type="entry name" value="Ser/Thr_kinase_AS"/>
</dbReference>
<dbReference type="InterPro" id="IPR017441">
    <property type="entry name" value="Protein_kinase_ATP_BS"/>
</dbReference>
<feature type="binding site" evidence="5">
    <location>
        <position position="43"/>
    </location>
    <ligand>
        <name>ATP</name>
        <dbReference type="ChEBI" id="CHEBI:30616"/>
    </ligand>
</feature>
<organism evidence="9 10">
    <name type="scientific">Trichocoleus desertorum GB2-A4</name>
    <dbReference type="NCBI Taxonomy" id="2933944"/>
    <lineage>
        <taxon>Bacteria</taxon>
        <taxon>Bacillati</taxon>
        <taxon>Cyanobacteriota</taxon>
        <taxon>Cyanophyceae</taxon>
        <taxon>Leptolyngbyales</taxon>
        <taxon>Trichocoleusaceae</taxon>
        <taxon>Trichocoleus</taxon>
    </lineage>
</organism>
<dbReference type="Pfam" id="PF00069">
    <property type="entry name" value="Pkinase"/>
    <property type="match status" value="1"/>
</dbReference>
<reference evidence="9 10" key="1">
    <citation type="submission" date="2022-04" db="EMBL/GenBank/DDBJ databases">
        <title>Positive selection, recombination, and allopatry shape intraspecific diversity of widespread and dominant cyanobacteria.</title>
        <authorList>
            <person name="Wei J."/>
            <person name="Shu W."/>
            <person name="Hu C."/>
        </authorList>
    </citation>
    <scope>NUCLEOTIDE SEQUENCE [LARGE SCALE GENOMIC DNA]</scope>
    <source>
        <strain evidence="9 10">GB2-A4</strain>
    </source>
</reference>
<evidence type="ECO:0000256" key="7">
    <source>
        <dbReference type="SAM" id="Phobius"/>
    </source>
</evidence>
<dbReference type="Gene3D" id="3.30.200.20">
    <property type="entry name" value="Phosphorylase Kinase, domain 1"/>
    <property type="match status" value="1"/>
</dbReference>
<dbReference type="RefSeq" id="WP_190433319.1">
    <property type="nucleotide sequence ID" value="NZ_JAMPKM010000010.1"/>
</dbReference>
<evidence type="ECO:0000313" key="9">
    <source>
        <dbReference type="EMBL" id="MEP0818781.1"/>
    </source>
</evidence>
<feature type="compositionally biased region" description="Low complexity" evidence="6">
    <location>
        <begin position="355"/>
        <end position="368"/>
    </location>
</feature>
<evidence type="ECO:0000259" key="8">
    <source>
        <dbReference type="PROSITE" id="PS50011"/>
    </source>
</evidence>
<dbReference type="Proteomes" id="UP001464891">
    <property type="component" value="Unassembled WGS sequence"/>
</dbReference>
<sequence length="564" mass="61447">MDTLLGKTLQGGKYTLEQELGRGGFGITFKAIHRYLGQPVVIKTLNESMRQQPNYAEFELKFQDEARRLALCVHPNIVRLSDFFIEDDRSYMVMDYIPGPTLEAVVFPDHPLPEAIAVHYMRQISEALKVVHRNGMLHRDIKPQNIILRQNTQEVVLIDFGIAREFTPGVTQTHTSMISSGYAPIEQYVSNEKRTPATDVYGLAATLYALLTAQIPVASILRDRQQMPAPRDVRPELSPAVNQAVMRGMAVEVRYRPATVDEWLAMLPEVAPATPVAPVGATQTVATVAVAPRNREVTPQPTPAGNATNAVIPATRTGMPLPLLLGGVAIATVAAVALGTVALKSRQPATETTVTSSLSPSPEITTTPTPAPPSPSITPAEPAPPEPSPTVTPTPVIEPSPPISFEEPLDQPDEKPTKNEAGDRSSTIPTNQPVRGIPTGASKSEVEQLLGAPASLKTGYWPNTRSALYDLGNGVNLGYIYDRDSNQVRQTEASFPPSADPLVMRTALNGMLSGRSSEEIEAALRQVRDRQTNQYSFERNGVKGIIQRDDRDRIYIGVWDADLH</sequence>
<dbReference type="GO" id="GO:0004674">
    <property type="term" value="F:protein serine/threonine kinase activity"/>
    <property type="evidence" value="ECO:0007669"/>
    <property type="project" value="UniProtKB-KW"/>
</dbReference>
<feature type="transmembrane region" description="Helical" evidence="7">
    <location>
        <begin position="323"/>
        <end position="343"/>
    </location>
</feature>
<feature type="compositionally biased region" description="Basic and acidic residues" evidence="6">
    <location>
        <begin position="412"/>
        <end position="423"/>
    </location>
</feature>
<proteinExistence type="predicted"/>
<keyword evidence="1" id="KW-0808">Transferase</keyword>
<dbReference type="PANTHER" id="PTHR43289">
    <property type="entry name" value="MITOGEN-ACTIVATED PROTEIN KINASE KINASE KINASE 20-RELATED"/>
    <property type="match status" value="1"/>
</dbReference>
<keyword evidence="10" id="KW-1185">Reference proteome</keyword>
<feature type="compositionally biased region" description="Pro residues" evidence="6">
    <location>
        <begin position="369"/>
        <end position="402"/>
    </location>
</feature>
<evidence type="ECO:0000256" key="5">
    <source>
        <dbReference type="PROSITE-ProRule" id="PRU10141"/>
    </source>
</evidence>
<dbReference type="PROSITE" id="PS00107">
    <property type="entry name" value="PROTEIN_KINASE_ATP"/>
    <property type="match status" value="1"/>
</dbReference>
<keyword evidence="7" id="KW-0812">Transmembrane</keyword>
<keyword evidence="7" id="KW-0472">Membrane</keyword>
<dbReference type="CDD" id="cd14014">
    <property type="entry name" value="STKc_PknB_like"/>
    <property type="match status" value="1"/>
</dbReference>
<dbReference type="EMBL" id="JAMPKM010000010">
    <property type="protein sequence ID" value="MEP0818781.1"/>
    <property type="molecule type" value="Genomic_DNA"/>
</dbReference>
<dbReference type="PROSITE" id="PS00108">
    <property type="entry name" value="PROTEIN_KINASE_ST"/>
    <property type="match status" value="1"/>
</dbReference>
<accession>A0ABV0JCQ1</accession>
<comment type="caution">
    <text evidence="9">The sequence shown here is derived from an EMBL/GenBank/DDBJ whole genome shotgun (WGS) entry which is preliminary data.</text>
</comment>
<evidence type="ECO:0000256" key="6">
    <source>
        <dbReference type="SAM" id="MobiDB-lite"/>
    </source>
</evidence>
<gene>
    <name evidence="9" type="ORF">NC998_16910</name>
</gene>
<name>A0ABV0JCQ1_9CYAN</name>
<evidence type="ECO:0000256" key="3">
    <source>
        <dbReference type="ARBA" id="ARBA00022777"/>
    </source>
</evidence>
<evidence type="ECO:0000313" key="10">
    <source>
        <dbReference type="Proteomes" id="UP001464891"/>
    </source>
</evidence>
<keyword evidence="9" id="KW-0723">Serine/threonine-protein kinase</keyword>
<evidence type="ECO:0000256" key="4">
    <source>
        <dbReference type="ARBA" id="ARBA00022840"/>
    </source>
</evidence>
<dbReference type="Gene3D" id="1.10.510.10">
    <property type="entry name" value="Transferase(Phosphotransferase) domain 1"/>
    <property type="match status" value="1"/>
</dbReference>
<feature type="region of interest" description="Disordered" evidence="6">
    <location>
        <begin position="345"/>
        <end position="439"/>
    </location>
</feature>
<dbReference type="InterPro" id="IPR011009">
    <property type="entry name" value="Kinase-like_dom_sf"/>
</dbReference>
<dbReference type="PANTHER" id="PTHR43289:SF34">
    <property type="entry name" value="SERINE_THREONINE-PROTEIN KINASE YBDM-RELATED"/>
    <property type="match status" value="1"/>
</dbReference>
<keyword evidence="7" id="KW-1133">Transmembrane helix</keyword>